<comment type="caution">
    <text evidence="1">The sequence shown here is derived from an EMBL/GenBank/DDBJ whole genome shotgun (WGS) entry which is preliminary data.</text>
</comment>
<dbReference type="OrthoDB" id="2964870at2759"/>
<dbReference type="Proteomes" id="UP000284842">
    <property type="component" value="Unassembled WGS sequence"/>
</dbReference>
<proteinExistence type="predicted"/>
<reference evidence="1 2" key="1">
    <citation type="journal article" date="2018" name="Evol. Lett.">
        <title>Horizontal gene cluster transfer increased hallucinogenic mushroom diversity.</title>
        <authorList>
            <person name="Reynolds H.T."/>
            <person name="Vijayakumar V."/>
            <person name="Gluck-Thaler E."/>
            <person name="Korotkin H.B."/>
            <person name="Matheny P.B."/>
            <person name="Slot J.C."/>
        </authorList>
    </citation>
    <scope>NUCLEOTIDE SEQUENCE [LARGE SCALE GENOMIC DNA]</scope>
    <source>
        <strain evidence="1 2">2629</strain>
    </source>
</reference>
<evidence type="ECO:0000313" key="1">
    <source>
        <dbReference type="EMBL" id="PPQ65516.1"/>
    </source>
</evidence>
<dbReference type="EMBL" id="NHTK01006064">
    <property type="protein sequence ID" value="PPQ65516.1"/>
    <property type="molecule type" value="Genomic_DNA"/>
</dbReference>
<name>A0A409VH04_9AGAR</name>
<sequence>MATRTEFPRFIKEAAEVFRSECTAWTQVRWEGRDIKVRLQAPDIMQQFIGDVEFGKDPEGLLFYNNAASDFAMRDHDFDYTKHGTGQWRTFVLNFYEVDDKKPVARFIARVDTNKYPIPGESFARGKGRWSKFPAATAQTTAVRGEGRNRLYLQFPALRKYVYFQTSSSQAIEEKPGVVIFKDYDMLQDTVNNRAVVADYANDRIVFHTEGDKSTVVALYIPNEPLVVGSAGARPPSTTWRPFDPSTFATTKLLEDVDEAEA</sequence>
<keyword evidence="2" id="KW-1185">Reference proteome</keyword>
<protein>
    <submittedName>
        <fullName evidence="1">Uncharacterized protein</fullName>
    </submittedName>
</protein>
<dbReference type="InParanoid" id="A0A409VH04"/>
<organism evidence="1 2">
    <name type="scientific">Panaeolus cyanescens</name>
    <dbReference type="NCBI Taxonomy" id="181874"/>
    <lineage>
        <taxon>Eukaryota</taxon>
        <taxon>Fungi</taxon>
        <taxon>Dikarya</taxon>
        <taxon>Basidiomycota</taxon>
        <taxon>Agaricomycotina</taxon>
        <taxon>Agaricomycetes</taxon>
        <taxon>Agaricomycetidae</taxon>
        <taxon>Agaricales</taxon>
        <taxon>Agaricineae</taxon>
        <taxon>Galeropsidaceae</taxon>
        <taxon>Panaeolus</taxon>
    </lineage>
</organism>
<evidence type="ECO:0000313" key="2">
    <source>
        <dbReference type="Proteomes" id="UP000284842"/>
    </source>
</evidence>
<gene>
    <name evidence="1" type="ORF">CVT24_010812</name>
</gene>
<dbReference type="AlphaFoldDB" id="A0A409VH04"/>
<accession>A0A409VH04</accession>